<evidence type="ECO:0000259" key="2">
    <source>
        <dbReference type="PROSITE" id="PS52019"/>
    </source>
</evidence>
<dbReference type="InterPro" id="IPR042104">
    <property type="entry name" value="PKS_dehydratase_sf"/>
</dbReference>
<evidence type="ECO:0000313" key="4">
    <source>
        <dbReference type="Proteomes" id="UP000004221"/>
    </source>
</evidence>
<dbReference type="InterPro" id="IPR049900">
    <property type="entry name" value="PKS_mFAS_DH"/>
</dbReference>
<dbReference type="Gene3D" id="3.10.129.110">
    <property type="entry name" value="Polyketide synthase dehydratase"/>
    <property type="match status" value="1"/>
</dbReference>
<dbReference type="SMART" id="SM00826">
    <property type="entry name" value="PKS_DH"/>
    <property type="match status" value="1"/>
</dbReference>
<protein>
    <recommendedName>
        <fullName evidence="2">PKS/mFAS DH domain-containing protein</fullName>
    </recommendedName>
</protein>
<comment type="caution">
    <text evidence="3">The sequence shown here is derived from an EMBL/GenBank/DDBJ whole genome shotgun (WGS) entry which is preliminary data.</text>
</comment>
<organism evidence="3 4">
    <name type="scientific">Nitrolancea hollandica Lb</name>
    <dbReference type="NCBI Taxonomy" id="1129897"/>
    <lineage>
        <taxon>Bacteria</taxon>
        <taxon>Pseudomonadati</taxon>
        <taxon>Thermomicrobiota</taxon>
        <taxon>Thermomicrobia</taxon>
        <taxon>Sphaerobacterales</taxon>
        <taxon>Sphaerobacterineae</taxon>
        <taxon>Sphaerobacteraceae</taxon>
        <taxon>Nitrolancea</taxon>
    </lineage>
</organism>
<dbReference type="EMBL" id="CAGS01000500">
    <property type="protein sequence ID" value="CCF85719.1"/>
    <property type="molecule type" value="Genomic_DNA"/>
</dbReference>
<dbReference type="AlphaFoldDB" id="I4EM06"/>
<proteinExistence type="predicted"/>
<accession>I4EM06</accession>
<name>I4EM06_9BACT</name>
<dbReference type="PROSITE" id="PS52019">
    <property type="entry name" value="PKS_MFAS_DH"/>
    <property type="match status" value="1"/>
</dbReference>
<evidence type="ECO:0000256" key="1">
    <source>
        <dbReference type="PROSITE-ProRule" id="PRU01363"/>
    </source>
</evidence>
<feature type="domain" description="PKS/mFAS DH" evidence="2">
    <location>
        <begin position="20"/>
        <end position="333"/>
    </location>
</feature>
<reference evidence="3 4" key="1">
    <citation type="journal article" date="2012" name="ISME J.">
        <title>Nitrification expanded: discovery, physiology and genomics of a nitrite-oxidizing bacterium from the phylum Chloroflexi.</title>
        <authorList>
            <person name="Sorokin D.Y."/>
            <person name="Lucker S."/>
            <person name="Vejmelkova D."/>
            <person name="Kostrikina N.A."/>
            <person name="Kleerebezem R."/>
            <person name="Rijpstra W.I."/>
            <person name="Damste J.S."/>
            <person name="Le Paslier D."/>
            <person name="Muyzer G."/>
            <person name="Wagner M."/>
            <person name="van Loosdrecht M.C."/>
            <person name="Daims H."/>
        </authorList>
    </citation>
    <scope>NUCLEOTIDE SEQUENCE [LARGE SCALE GENOMIC DNA]</scope>
    <source>
        <strain evidence="4">none</strain>
    </source>
</reference>
<evidence type="ECO:0000313" key="3">
    <source>
        <dbReference type="EMBL" id="CCF85719.1"/>
    </source>
</evidence>
<feature type="region of interest" description="C-terminal hotdog fold" evidence="1">
    <location>
        <begin position="166"/>
        <end position="333"/>
    </location>
</feature>
<dbReference type="Pfam" id="PF21089">
    <property type="entry name" value="PKS_DH_N"/>
    <property type="match status" value="1"/>
</dbReference>
<feature type="region of interest" description="N-terminal hotdog fold" evidence="1">
    <location>
        <begin position="20"/>
        <end position="152"/>
    </location>
</feature>
<dbReference type="InterPro" id="IPR049551">
    <property type="entry name" value="PKS_DH_C"/>
</dbReference>
<feature type="active site" description="Proton acceptor; for dehydratase activity" evidence="1">
    <location>
        <position position="54"/>
    </location>
</feature>
<sequence>MSDFAAAARNGKWGAINISLPLLPAASRRSPGPSGGLEIVRSLDPAHDLYLNDHRIDGLPVFPFAMAIELMAEVAAAGWPELEVRSIRQVRLLRGITVDRTGQPVRVTARPAAHEPGDGTRSGRYLDLTIASADEPRIVHYRSVVELGPRTTSGDLEEPDWPGGDPWTLDNATPFPMSVADAYRDWLFHGPLFQGITAVGAIGPTGARATLRHSSPQLCLNGGPAGDWLIDPVVIDSALQMQLLWARLHWNVTMLPSALQEYRRFRPLRREPRSPGGPNEAAGIRHELRIRPVSQPPICHADHYFYGSDGQLLGALTDMMGAGSAAFNRLAGAGRR</sequence>
<dbReference type="Proteomes" id="UP000004221">
    <property type="component" value="Unassembled WGS sequence"/>
</dbReference>
<dbReference type="Pfam" id="PF14765">
    <property type="entry name" value="PS-DH"/>
    <property type="match status" value="1"/>
</dbReference>
<gene>
    <name evidence="3" type="ORF">NITHO_5490002</name>
</gene>
<dbReference type="InterPro" id="IPR049552">
    <property type="entry name" value="PKS_DH_N"/>
</dbReference>
<dbReference type="InterPro" id="IPR020807">
    <property type="entry name" value="PKS_DH"/>
</dbReference>
<keyword evidence="4" id="KW-1185">Reference proteome</keyword>
<feature type="active site" description="Proton donor; for dehydratase activity" evidence="1">
    <location>
        <position position="236"/>
    </location>
</feature>